<organism evidence="2 3">
    <name type="scientific">Chryseolinea lacunae</name>
    <dbReference type="NCBI Taxonomy" id="2801331"/>
    <lineage>
        <taxon>Bacteria</taxon>
        <taxon>Pseudomonadati</taxon>
        <taxon>Bacteroidota</taxon>
        <taxon>Cytophagia</taxon>
        <taxon>Cytophagales</taxon>
        <taxon>Fulvivirgaceae</taxon>
        <taxon>Chryseolinea</taxon>
    </lineage>
</organism>
<accession>A0ABS1KTP7</accession>
<evidence type="ECO:0000313" key="3">
    <source>
        <dbReference type="Proteomes" id="UP000613030"/>
    </source>
</evidence>
<comment type="caution">
    <text evidence="2">The sequence shown here is derived from an EMBL/GenBank/DDBJ whole genome shotgun (WGS) entry which is preliminary data.</text>
</comment>
<feature type="chain" id="PRO_5045637558" evidence="1">
    <location>
        <begin position="21"/>
        <end position="167"/>
    </location>
</feature>
<sequence>MKRITFLMVALATVLTSAMAQDKPASPQATVKGKLGAADVTIVYCQPSARGRKIMGGLVPFGEVWRTGANDATTIEFSKDVKIEGQDLAAGKYALFTIPGESEWTIVINKDSKQWGAYSYKEKDDVLRVKVKPTKTAAAVETFNIALGKDEVQLKWENTAVAFKVKG</sequence>
<dbReference type="Pfam" id="PF11138">
    <property type="entry name" value="DUF2911"/>
    <property type="match status" value="1"/>
</dbReference>
<dbReference type="Proteomes" id="UP000613030">
    <property type="component" value="Unassembled WGS sequence"/>
</dbReference>
<feature type="signal peptide" evidence="1">
    <location>
        <begin position="1"/>
        <end position="20"/>
    </location>
</feature>
<dbReference type="RefSeq" id="WP_202011349.1">
    <property type="nucleotide sequence ID" value="NZ_JAERRB010000005.1"/>
</dbReference>
<dbReference type="EMBL" id="JAERRB010000005">
    <property type="protein sequence ID" value="MBL0742759.1"/>
    <property type="molecule type" value="Genomic_DNA"/>
</dbReference>
<reference evidence="2 3" key="1">
    <citation type="submission" date="2021-01" db="EMBL/GenBank/DDBJ databases">
        <title>Chryseolinea sp. Jin1 Genome sequencing and assembly.</title>
        <authorList>
            <person name="Kim I."/>
        </authorList>
    </citation>
    <scope>NUCLEOTIDE SEQUENCE [LARGE SCALE GENOMIC DNA]</scope>
    <source>
        <strain evidence="2 3">Jin1</strain>
    </source>
</reference>
<protein>
    <submittedName>
        <fullName evidence="2">DUF2911 domain-containing protein</fullName>
    </submittedName>
</protein>
<gene>
    <name evidence="2" type="ORF">JI741_16150</name>
</gene>
<keyword evidence="1" id="KW-0732">Signal</keyword>
<dbReference type="InterPro" id="IPR021314">
    <property type="entry name" value="DUF2911"/>
</dbReference>
<proteinExistence type="predicted"/>
<name>A0ABS1KTP7_9BACT</name>
<keyword evidence="3" id="KW-1185">Reference proteome</keyword>
<evidence type="ECO:0000256" key="1">
    <source>
        <dbReference type="SAM" id="SignalP"/>
    </source>
</evidence>
<evidence type="ECO:0000313" key="2">
    <source>
        <dbReference type="EMBL" id="MBL0742759.1"/>
    </source>
</evidence>